<reference evidence="1 2" key="1">
    <citation type="journal article" date="2020" name="Nature">
        <title>Six reference-quality genomes reveal evolution of bat adaptations.</title>
        <authorList>
            <person name="Jebb D."/>
            <person name="Huang Z."/>
            <person name="Pippel M."/>
            <person name="Hughes G.M."/>
            <person name="Lavrichenko K."/>
            <person name="Devanna P."/>
            <person name="Winkler S."/>
            <person name="Jermiin L.S."/>
            <person name="Skirmuntt E.C."/>
            <person name="Katzourakis A."/>
            <person name="Burkitt-Gray L."/>
            <person name="Ray D.A."/>
            <person name="Sullivan K.A.M."/>
            <person name="Roscito J.G."/>
            <person name="Kirilenko B.M."/>
            <person name="Davalos L.M."/>
            <person name="Corthals A.P."/>
            <person name="Power M.L."/>
            <person name="Jones G."/>
            <person name="Ransome R.D."/>
            <person name="Dechmann D.K.N."/>
            <person name="Locatelli A.G."/>
            <person name="Puechmaille S.J."/>
            <person name="Fedrigo O."/>
            <person name="Jarvis E.D."/>
            <person name="Hiller M."/>
            <person name="Vernes S.C."/>
            <person name="Myers E.W."/>
            <person name="Teeling E.C."/>
        </authorList>
    </citation>
    <scope>NUCLEOTIDE SEQUENCE [LARGE SCALE GENOMIC DNA]</scope>
    <source>
        <strain evidence="1">MMolMol1</strain>
        <tissue evidence="1">Muscle</tissue>
    </source>
</reference>
<evidence type="ECO:0000313" key="2">
    <source>
        <dbReference type="Proteomes" id="UP000550707"/>
    </source>
</evidence>
<dbReference type="EMBL" id="JACASF010000006">
    <property type="protein sequence ID" value="KAF6471565.1"/>
    <property type="molecule type" value="Genomic_DNA"/>
</dbReference>
<name>A0A7J8HI09_MOLMO</name>
<evidence type="ECO:0000313" key="1">
    <source>
        <dbReference type="EMBL" id="KAF6471565.1"/>
    </source>
</evidence>
<proteinExistence type="predicted"/>
<dbReference type="AlphaFoldDB" id="A0A7J8HI09"/>
<keyword evidence="2" id="KW-1185">Reference proteome</keyword>
<dbReference type="InParanoid" id="A0A7J8HI09"/>
<comment type="caution">
    <text evidence="1">The sequence shown here is derived from an EMBL/GenBank/DDBJ whole genome shotgun (WGS) entry which is preliminary data.</text>
</comment>
<sequence length="220" mass="24414">MLSPRLQDDSQYEDASHTFSCCWRQVGEGRPCGVHAAHKHMAGTRPRPSSSAAGGGLCAFAPRAAGSLWSLRGKSHSTLYTRLGPCVSYLRLSKRVCTTFCNTTVKRFILLHFFLYSVSYFTVGSRFQIKLVKTCRLTRFFLPPARAAPEPLPLAFPRASLPHDLALDGRSTPRLEMRSRFSPGPQGGAGPVEILEVLLVPVPLFCCHNLLYFLLFLLPF</sequence>
<protein>
    <submittedName>
        <fullName evidence="1">Uncharacterized protein</fullName>
    </submittedName>
</protein>
<gene>
    <name evidence="1" type="ORF">HJG59_010954</name>
</gene>
<dbReference type="Proteomes" id="UP000550707">
    <property type="component" value="Unassembled WGS sequence"/>
</dbReference>
<organism evidence="1 2">
    <name type="scientific">Molossus molossus</name>
    <name type="common">Pallas' mastiff bat</name>
    <name type="synonym">Vespertilio molossus</name>
    <dbReference type="NCBI Taxonomy" id="27622"/>
    <lineage>
        <taxon>Eukaryota</taxon>
        <taxon>Metazoa</taxon>
        <taxon>Chordata</taxon>
        <taxon>Craniata</taxon>
        <taxon>Vertebrata</taxon>
        <taxon>Euteleostomi</taxon>
        <taxon>Mammalia</taxon>
        <taxon>Eutheria</taxon>
        <taxon>Laurasiatheria</taxon>
        <taxon>Chiroptera</taxon>
        <taxon>Yangochiroptera</taxon>
        <taxon>Molossidae</taxon>
        <taxon>Molossus</taxon>
    </lineage>
</organism>
<accession>A0A7J8HI09</accession>